<dbReference type="EMBL" id="GBRD01007628">
    <property type="protein sequence ID" value="JAG58193.1"/>
    <property type="molecule type" value="Transcribed_RNA"/>
</dbReference>
<dbReference type="Gene3D" id="3.50.4.10">
    <property type="entry name" value="Hepatocyte Growth Factor"/>
    <property type="match status" value="1"/>
</dbReference>
<evidence type="ECO:0000313" key="3">
    <source>
        <dbReference type="EMBL" id="JAG00320.1"/>
    </source>
</evidence>
<accession>A0A0A9VYR8</accession>
<evidence type="ECO:0000256" key="1">
    <source>
        <dbReference type="SAM" id="SignalP"/>
    </source>
</evidence>
<dbReference type="SUPFAM" id="SSF56436">
    <property type="entry name" value="C-type lectin-like"/>
    <property type="match status" value="1"/>
</dbReference>
<keyword evidence="1" id="KW-0732">Signal</keyword>
<dbReference type="Gene3D" id="3.10.100.10">
    <property type="entry name" value="Mannose-Binding Protein A, subunit A"/>
    <property type="match status" value="1"/>
</dbReference>
<evidence type="ECO:0000259" key="2">
    <source>
        <dbReference type="PROSITE" id="PS50041"/>
    </source>
</evidence>
<feature type="signal peptide" evidence="1">
    <location>
        <begin position="1"/>
        <end position="27"/>
    </location>
</feature>
<feature type="chain" id="PRO_5015033570" evidence="1">
    <location>
        <begin position="28"/>
        <end position="238"/>
    </location>
</feature>
<sequence>MGTSSELATWILPILAFLAALTELASADAGRAMAVGRAKVGGQGFSVLARSAKQCLALCNLQPACDSANYDVQTKKCRVFTRCSPTSLLHKSKHHIHYTKRPMISEEGYKYHAESDSCLKLLEKVTDFAEADAMCKGQNGRLVSLTDPGINEEAAALLRRSQAQFAWIGLIDYKQEGNPLHSSGLRVSDTKYFPADEQGSRNDPRRNCWALSDTGAWAEHSCKNRTQFSICQIVSYRR</sequence>
<evidence type="ECO:0000313" key="5">
    <source>
        <dbReference type="EMBL" id="JAG58193.1"/>
    </source>
</evidence>
<reference evidence="4" key="2">
    <citation type="submission" date="2014-07" db="EMBL/GenBank/DDBJ databases">
        <authorList>
            <person name="Hull J."/>
        </authorList>
    </citation>
    <scope>NUCLEOTIDE SEQUENCE</scope>
</reference>
<dbReference type="InterPro" id="IPR016186">
    <property type="entry name" value="C-type_lectin-like/link_sf"/>
</dbReference>
<dbReference type="InterPro" id="IPR001304">
    <property type="entry name" value="C-type_lectin-like"/>
</dbReference>
<dbReference type="AlphaFoldDB" id="A0A0A9VYR8"/>
<organism evidence="4">
    <name type="scientific">Lygus hesperus</name>
    <name type="common">Western plant bug</name>
    <dbReference type="NCBI Taxonomy" id="30085"/>
    <lineage>
        <taxon>Eukaryota</taxon>
        <taxon>Metazoa</taxon>
        <taxon>Ecdysozoa</taxon>
        <taxon>Arthropoda</taxon>
        <taxon>Hexapoda</taxon>
        <taxon>Insecta</taxon>
        <taxon>Pterygota</taxon>
        <taxon>Neoptera</taxon>
        <taxon>Paraneoptera</taxon>
        <taxon>Hemiptera</taxon>
        <taxon>Heteroptera</taxon>
        <taxon>Panheteroptera</taxon>
        <taxon>Cimicomorpha</taxon>
        <taxon>Miridae</taxon>
        <taxon>Mirini</taxon>
        <taxon>Lygus</taxon>
    </lineage>
</organism>
<dbReference type="Pfam" id="PF00024">
    <property type="entry name" value="PAN_1"/>
    <property type="match status" value="1"/>
</dbReference>
<dbReference type="PROSITE" id="PS50041">
    <property type="entry name" value="C_TYPE_LECTIN_2"/>
    <property type="match status" value="1"/>
</dbReference>
<dbReference type="EMBL" id="GBHO01043283">
    <property type="protein sequence ID" value="JAG00321.1"/>
    <property type="molecule type" value="Transcribed_RNA"/>
</dbReference>
<dbReference type="EMBL" id="GBRD01001292">
    <property type="protein sequence ID" value="JAG64529.1"/>
    <property type="molecule type" value="Transcribed_RNA"/>
</dbReference>
<dbReference type="CDD" id="cd00037">
    <property type="entry name" value="CLECT"/>
    <property type="match status" value="1"/>
</dbReference>
<protein>
    <submittedName>
        <fullName evidence="4">Pulmonary surfactant-associated protein A</fullName>
    </submittedName>
</protein>
<reference evidence="5" key="3">
    <citation type="submission" date="2014-09" db="EMBL/GenBank/DDBJ databases">
        <authorList>
            <person name="Magalhaes I.L.F."/>
            <person name="Oliveira U."/>
            <person name="Santos F.R."/>
            <person name="Vidigal T.H.D.A."/>
            <person name="Brescovit A.D."/>
            <person name="Santos A.J."/>
        </authorList>
    </citation>
    <scope>NUCLEOTIDE SEQUENCE</scope>
</reference>
<dbReference type="EMBL" id="GBHO01043284">
    <property type="protein sequence ID" value="JAG00320.1"/>
    <property type="molecule type" value="Transcribed_RNA"/>
</dbReference>
<reference evidence="4" key="1">
    <citation type="journal article" date="2014" name="PLoS ONE">
        <title>Transcriptome-Based Identification of ABC Transporters in the Western Tarnished Plant Bug Lygus hesperus.</title>
        <authorList>
            <person name="Hull J.J."/>
            <person name="Chaney K."/>
            <person name="Geib S.M."/>
            <person name="Fabrick J.A."/>
            <person name="Brent C.S."/>
            <person name="Walsh D."/>
            <person name="Lavine L.C."/>
        </authorList>
    </citation>
    <scope>NUCLEOTIDE SEQUENCE</scope>
</reference>
<dbReference type="SUPFAM" id="SSF57414">
    <property type="entry name" value="Hairpin loop containing domain-like"/>
    <property type="match status" value="1"/>
</dbReference>
<name>A0A0A9VYR8_LYGHE</name>
<dbReference type="InterPro" id="IPR003609">
    <property type="entry name" value="Pan_app"/>
</dbReference>
<gene>
    <name evidence="4" type="primary">SFTPA1_1</name>
    <name evidence="3" type="synonym">SFTPA1_0</name>
    <name evidence="3" type="ORF">CM83_96219</name>
    <name evidence="4" type="ORF">CM83_96220</name>
</gene>
<dbReference type="SMART" id="SM00034">
    <property type="entry name" value="CLECT"/>
    <property type="match status" value="1"/>
</dbReference>
<proteinExistence type="predicted"/>
<feature type="domain" description="C-type lectin" evidence="2">
    <location>
        <begin position="114"/>
        <end position="228"/>
    </location>
</feature>
<evidence type="ECO:0000313" key="4">
    <source>
        <dbReference type="EMBL" id="JAG00321.1"/>
    </source>
</evidence>
<dbReference type="Pfam" id="PF00059">
    <property type="entry name" value="Lectin_C"/>
    <property type="match status" value="1"/>
</dbReference>
<dbReference type="InterPro" id="IPR016187">
    <property type="entry name" value="CTDL_fold"/>
</dbReference>